<dbReference type="Pfam" id="PF08805">
    <property type="entry name" value="PilS"/>
    <property type="match status" value="1"/>
</dbReference>
<proteinExistence type="predicted"/>
<name>A0A2X2DWI1_PSELU</name>
<evidence type="ECO:0000313" key="3">
    <source>
        <dbReference type="EMBL" id="MBH3441760.1"/>
    </source>
</evidence>
<keyword evidence="1" id="KW-1133">Transmembrane helix</keyword>
<dbReference type="EMBL" id="JADTXM010000028">
    <property type="protein sequence ID" value="MBH3441760.1"/>
    <property type="molecule type" value="Genomic_DNA"/>
</dbReference>
<organism evidence="5 6">
    <name type="scientific">Pseudomonas luteola</name>
    <dbReference type="NCBI Taxonomy" id="47886"/>
    <lineage>
        <taxon>Bacteria</taxon>
        <taxon>Pseudomonadati</taxon>
        <taxon>Pseudomonadota</taxon>
        <taxon>Gammaproteobacteria</taxon>
        <taxon>Pseudomonadales</taxon>
        <taxon>Pseudomonadaceae</taxon>
        <taxon>Pseudomonas</taxon>
    </lineage>
</organism>
<dbReference type="SUPFAM" id="SSF54523">
    <property type="entry name" value="Pili subunits"/>
    <property type="match status" value="1"/>
</dbReference>
<evidence type="ECO:0000259" key="2">
    <source>
        <dbReference type="Pfam" id="PF08805"/>
    </source>
</evidence>
<sequence length="207" mass="21018">MKALSRSHMNSFNVGKRQKGNYLLSIGIGIMIMAILAVWGIPKVKDYLVEGAVPSVAEEIQRFIARVKVNSTGTGSEPYNGITQSFFARAVRGSSLQVATSAGAVAGEGTGGTIVLHGLGGGSAGTVTIATAESNGAITLTFADVNQAGCPGLATALQKTVDDISINGTSVKKVSTTDGTVTKGYVAGTAAAACVDGDANDFVFTVR</sequence>
<dbReference type="InterPro" id="IPR014911">
    <property type="entry name" value="PilS_N"/>
</dbReference>
<keyword evidence="1" id="KW-0812">Transmembrane</keyword>
<evidence type="ECO:0000313" key="5">
    <source>
        <dbReference type="EMBL" id="SPZ00079.1"/>
    </source>
</evidence>
<evidence type="ECO:0000313" key="7">
    <source>
        <dbReference type="Proteomes" id="UP000638986"/>
    </source>
</evidence>
<dbReference type="AlphaFoldDB" id="A0A2X2DWI1"/>
<feature type="domain" description="Type 4 secretion system PilS N-terminal" evidence="2">
    <location>
        <begin position="125"/>
        <end position="206"/>
    </location>
</feature>
<protein>
    <recommendedName>
        <fullName evidence="2">Type 4 secretion system PilS N-terminal domain-containing protein</fullName>
    </recommendedName>
</protein>
<dbReference type="InterPro" id="IPR045584">
    <property type="entry name" value="Pilin-like"/>
</dbReference>
<dbReference type="Proteomes" id="UP000250443">
    <property type="component" value="Unassembled WGS sequence"/>
</dbReference>
<dbReference type="Proteomes" id="UP000638986">
    <property type="component" value="Unassembled WGS sequence"/>
</dbReference>
<reference evidence="5 6" key="1">
    <citation type="submission" date="2018-06" db="EMBL/GenBank/DDBJ databases">
        <authorList>
            <consortium name="Pathogen Informatics"/>
            <person name="Doyle S."/>
        </authorList>
    </citation>
    <scope>NUCLEOTIDE SEQUENCE [LARGE SCALE GENOMIC DNA]</scope>
    <source>
        <strain evidence="5 6">NCTC11842</strain>
    </source>
</reference>
<evidence type="ECO:0000313" key="4">
    <source>
        <dbReference type="EMBL" id="SPY99903.1"/>
    </source>
</evidence>
<evidence type="ECO:0000313" key="6">
    <source>
        <dbReference type="Proteomes" id="UP000250443"/>
    </source>
</evidence>
<feature type="transmembrane region" description="Helical" evidence="1">
    <location>
        <begin position="21"/>
        <end position="41"/>
    </location>
</feature>
<dbReference type="EMBL" id="UAUF01000002">
    <property type="protein sequence ID" value="SPY99903.1"/>
    <property type="molecule type" value="Genomic_DNA"/>
</dbReference>
<gene>
    <name evidence="3" type="ORF">I5Q09_24075</name>
    <name evidence="4" type="ORF">NCTC11842_00048</name>
    <name evidence="5" type="ORF">NCTC11842_00224</name>
</gene>
<evidence type="ECO:0000256" key="1">
    <source>
        <dbReference type="SAM" id="Phobius"/>
    </source>
</evidence>
<dbReference type="RefSeq" id="WP_112297413.1">
    <property type="nucleotide sequence ID" value="NZ_JAAMQY010000010.1"/>
</dbReference>
<accession>A0A2X2DWI1</accession>
<dbReference type="Gene3D" id="3.30.1690.10">
    <property type="entry name" value="TcpA-like pilin"/>
    <property type="match status" value="1"/>
</dbReference>
<keyword evidence="1" id="KW-0472">Membrane</keyword>
<reference evidence="3 7" key="2">
    <citation type="submission" date="2020-11" db="EMBL/GenBank/DDBJ databases">
        <title>Enhanced detection system for hospital associated transmission using whole genome sequencing surveillance.</title>
        <authorList>
            <person name="Harrison L.H."/>
            <person name="Van Tyne D."/>
            <person name="Marsh J.W."/>
            <person name="Griffith M.P."/>
            <person name="Snyder D.J."/>
            <person name="Cooper V.S."/>
            <person name="Mustapha M."/>
        </authorList>
    </citation>
    <scope>NUCLEOTIDE SEQUENCE [LARGE SCALE GENOMIC DNA]</scope>
    <source>
        <strain evidence="3 7">PSB00013</strain>
    </source>
</reference>
<dbReference type="EMBL" id="UAUF01000002">
    <property type="protein sequence ID" value="SPZ00079.1"/>
    <property type="molecule type" value="Genomic_DNA"/>
</dbReference>